<evidence type="ECO:0000256" key="1">
    <source>
        <dbReference type="ARBA" id="ARBA00023224"/>
    </source>
</evidence>
<evidence type="ECO:0000259" key="5">
    <source>
        <dbReference type="PROSITE" id="PS50885"/>
    </source>
</evidence>
<dbReference type="STRING" id="1867952.MTBPR1_40263"/>
<keyword evidence="7" id="KW-1185">Reference proteome</keyword>
<feature type="domain" description="HAMP" evidence="5">
    <location>
        <begin position="8"/>
        <end position="58"/>
    </location>
</feature>
<dbReference type="InterPro" id="IPR004090">
    <property type="entry name" value="Chemotax_Me-accpt_rcpt"/>
</dbReference>
<dbReference type="Gene3D" id="1.10.287.950">
    <property type="entry name" value="Methyl-accepting chemotaxis protein"/>
    <property type="match status" value="1"/>
</dbReference>
<accession>A0A1C3RJ03</accession>
<organism evidence="6 7">
    <name type="scientific">Candidatus Terasakiella magnetica</name>
    <dbReference type="NCBI Taxonomy" id="1867952"/>
    <lineage>
        <taxon>Bacteria</taxon>
        <taxon>Pseudomonadati</taxon>
        <taxon>Pseudomonadota</taxon>
        <taxon>Alphaproteobacteria</taxon>
        <taxon>Rhodospirillales</taxon>
        <taxon>Terasakiellaceae</taxon>
        <taxon>Terasakiella</taxon>
    </lineage>
</organism>
<feature type="domain" description="Methyl-accepting transducer" evidence="4">
    <location>
        <begin position="127"/>
        <end position="363"/>
    </location>
</feature>
<dbReference type="InterPro" id="IPR003660">
    <property type="entry name" value="HAMP_dom"/>
</dbReference>
<dbReference type="InterPro" id="IPR004089">
    <property type="entry name" value="MCPsignal_dom"/>
</dbReference>
<dbReference type="PROSITE" id="PS50885">
    <property type="entry name" value="HAMP"/>
    <property type="match status" value="1"/>
</dbReference>
<reference evidence="6 7" key="1">
    <citation type="submission" date="2016-07" db="EMBL/GenBank/DDBJ databases">
        <authorList>
            <person name="Lefevre C.T."/>
        </authorList>
    </citation>
    <scope>NUCLEOTIDE SEQUENCE [LARGE SCALE GENOMIC DNA]</scope>
    <source>
        <strain evidence="6">PR1</strain>
    </source>
</reference>
<dbReference type="Proteomes" id="UP000231658">
    <property type="component" value="Unassembled WGS sequence"/>
</dbReference>
<comment type="similarity">
    <text evidence="2">Belongs to the methyl-accepting chemotaxis (MCP) protein family.</text>
</comment>
<dbReference type="PANTHER" id="PTHR32089:SF112">
    <property type="entry name" value="LYSOZYME-LIKE PROTEIN-RELATED"/>
    <property type="match status" value="1"/>
</dbReference>
<evidence type="ECO:0000256" key="2">
    <source>
        <dbReference type="ARBA" id="ARBA00029447"/>
    </source>
</evidence>
<dbReference type="GO" id="GO:0007165">
    <property type="term" value="P:signal transduction"/>
    <property type="evidence" value="ECO:0007669"/>
    <property type="project" value="UniProtKB-KW"/>
</dbReference>
<dbReference type="PANTHER" id="PTHR32089">
    <property type="entry name" value="METHYL-ACCEPTING CHEMOTAXIS PROTEIN MCPB"/>
    <property type="match status" value="1"/>
</dbReference>
<dbReference type="PROSITE" id="PS50111">
    <property type="entry name" value="CHEMOTAXIS_TRANSDUC_2"/>
    <property type="match status" value="1"/>
</dbReference>
<evidence type="ECO:0000313" key="6">
    <source>
        <dbReference type="EMBL" id="SCA57240.1"/>
    </source>
</evidence>
<dbReference type="OrthoDB" id="5179380at2"/>
<dbReference type="EMBL" id="FLYE01000034">
    <property type="protein sequence ID" value="SCA57240.1"/>
    <property type="molecule type" value="Genomic_DNA"/>
</dbReference>
<evidence type="ECO:0000313" key="7">
    <source>
        <dbReference type="Proteomes" id="UP000231658"/>
    </source>
</evidence>
<dbReference type="Pfam" id="PF00015">
    <property type="entry name" value="MCPsignal"/>
    <property type="match status" value="1"/>
</dbReference>
<dbReference type="SMART" id="SM00283">
    <property type="entry name" value="MA"/>
    <property type="match status" value="1"/>
</dbReference>
<dbReference type="AlphaFoldDB" id="A0A1C3RJ03"/>
<sequence>MLGKGEKSRAISQYVEVCEAVAEGDFEKRIIDMPKDGDLRALAKAINRLIDRTDAYVRETTASLECVRDNKYYRRINMNGMMGAFGVASEVINDATQAMEDRVSSFNDVVVTFNDTVSGVVHNVEDTANGLENQAKDMSDLSGETSQKASFVASIAEQTSSNINTVASATEELNASISEISAQTHRSMDISNVAVDQSSLAQEQVTKLAEAADEITNIVGLISDIAAQTNMLALNATIEAARAGDAGKGFAVVAGEVKNLASQTTGATDEIENKIGAIQKVTLEAQRSISEISKTIQNLSDSSSSVAAAVEEQNAATGEISRSVAEAARGMAETKSDIDLLLGVAENAQTTSDQVSQSANSLPSETQMLKQSLDEFMIKVREVV</sequence>
<dbReference type="GO" id="GO:0006935">
    <property type="term" value="P:chemotaxis"/>
    <property type="evidence" value="ECO:0007669"/>
    <property type="project" value="InterPro"/>
</dbReference>
<protein>
    <submittedName>
        <fullName evidence="6">Chemotaxis sensory transducer</fullName>
    </submittedName>
</protein>
<evidence type="ECO:0000256" key="3">
    <source>
        <dbReference type="PROSITE-ProRule" id="PRU00284"/>
    </source>
</evidence>
<dbReference type="GO" id="GO:0004888">
    <property type="term" value="F:transmembrane signaling receptor activity"/>
    <property type="evidence" value="ECO:0007669"/>
    <property type="project" value="InterPro"/>
</dbReference>
<keyword evidence="1 3" id="KW-0807">Transducer</keyword>
<name>A0A1C3RJ03_9PROT</name>
<dbReference type="SUPFAM" id="SSF58104">
    <property type="entry name" value="Methyl-accepting chemotaxis protein (MCP) signaling domain"/>
    <property type="match status" value="1"/>
</dbReference>
<evidence type="ECO:0000259" key="4">
    <source>
        <dbReference type="PROSITE" id="PS50111"/>
    </source>
</evidence>
<gene>
    <name evidence="6" type="ORF">MTBPR1_40263</name>
</gene>
<dbReference type="GO" id="GO:0016020">
    <property type="term" value="C:membrane"/>
    <property type="evidence" value="ECO:0007669"/>
    <property type="project" value="InterPro"/>
</dbReference>
<dbReference type="PRINTS" id="PR00260">
    <property type="entry name" value="CHEMTRNSDUCR"/>
</dbReference>
<dbReference type="RefSeq" id="WP_069189269.1">
    <property type="nucleotide sequence ID" value="NZ_FLYE01000034.1"/>
</dbReference>
<proteinExistence type="inferred from homology"/>